<dbReference type="GO" id="GO:0003677">
    <property type="term" value="F:DNA binding"/>
    <property type="evidence" value="ECO:0007669"/>
    <property type="project" value="InterPro"/>
</dbReference>
<dbReference type="SUPFAM" id="SSF52980">
    <property type="entry name" value="Restriction endonuclease-like"/>
    <property type="match status" value="1"/>
</dbReference>
<dbReference type="PANTHER" id="PTHR30015:SF7">
    <property type="entry name" value="TYPE IV METHYL-DIRECTED RESTRICTION ENZYME ECOKMRR"/>
    <property type="match status" value="1"/>
</dbReference>
<keyword evidence="1" id="KW-1133">Transmembrane helix</keyword>
<keyword evidence="3" id="KW-0614">Plasmid</keyword>
<protein>
    <submittedName>
        <fullName evidence="3">Restriction endonuclease</fullName>
        <ecNumber evidence="3">3.1.21.-</ecNumber>
    </submittedName>
</protein>
<feature type="transmembrane region" description="Helical" evidence="1">
    <location>
        <begin position="6"/>
        <end position="22"/>
    </location>
</feature>
<dbReference type="PANTHER" id="PTHR30015">
    <property type="entry name" value="MRR RESTRICTION SYSTEM PROTEIN"/>
    <property type="match status" value="1"/>
</dbReference>
<keyword evidence="4" id="KW-1185">Reference proteome</keyword>
<gene>
    <name evidence="3" type="ORF">QI031_31515</name>
</gene>
<dbReference type="EMBL" id="CP124544">
    <property type="protein sequence ID" value="WGV29090.1"/>
    <property type="molecule type" value="Genomic_DNA"/>
</dbReference>
<keyword evidence="1" id="KW-0472">Membrane</keyword>
<dbReference type="Proteomes" id="UP001223520">
    <property type="component" value="Plasmid unnamed1"/>
</dbReference>
<dbReference type="AlphaFoldDB" id="A0AAJ6NYT7"/>
<dbReference type="GO" id="GO:0015666">
    <property type="term" value="F:restriction endodeoxyribonuclease activity"/>
    <property type="evidence" value="ECO:0007669"/>
    <property type="project" value="TreeGrafter"/>
</dbReference>
<evidence type="ECO:0000256" key="1">
    <source>
        <dbReference type="SAM" id="Phobius"/>
    </source>
</evidence>
<dbReference type="InterPro" id="IPR011335">
    <property type="entry name" value="Restrct_endonuc-II-like"/>
</dbReference>
<reference evidence="3 4" key="1">
    <citation type="journal article" date="2023" name="Limnol Oceanogr Lett">
        <title>Environmental adaptations by the intertidal Antarctic cyanobacterium Halotia branconii CENA392 as revealed using long-read genome sequencing.</title>
        <authorList>
            <person name="Dextro R.B."/>
            <person name="Delbaje E."/>
            <person name="Freitas P.N.N."/>
            <person name="Geraldes V."/>
            <person name="Pinto E."/>
            <person name="Long P.F."/>
            <person name="Fiore M.F."/>
        </authorList>
    </citation>
    <scope>NUCLEOTIDE SEQUENCE [LARGE SCALE GENOMIC DNA]</scope>
    <source>
        <strain evidence="3 4">CENA392</strain>
        <plasmid evidence="3 4">unnamed1</plasmid>
    </source>
</reference>
<geneLocation type="plasmid" evidence="3 4">
    <name>unnamed1</name>
</geneLocation>
<evidence type="ECO:0000313" key="4">
    <source>
        <dbReference type="Proteomes" id="UP001223520"/>
    </source>
</evidence>
<dbReference type="RefSeq" id="WP_281486286.1">
    <property type="nucleotide sequence ID" value="NZ_CP124544.1"/>
</dbReference>
<sequence length="199" mass="22941">MPQIIFIAIALLLAIAIWLLLTPKRKRYIPKRLWRKQKNITTADTVLAKLHQIIQENREPLPFVLAYLRKIEPFVFEELLLTCFERQGYTIRRNKRYTGDGGVDGCVWLHGEMYLVQAKRYKDSINPVHVEEFGRVIQSRGAVGGYFVHTGRTGDKSRELLRLYPAVQVMSGQKLVDFIERAALSRRSAISLTKTIVNS</sequence>
<proteinExistence type="predicted"/>
<name>A0AAJ6NYT7_9CYAN</name>
<dbReference type="GO" id="GO:0009307">
    <property type="term" value="P:DNA restriction-modification system"/>
    <property type="evidence" value="ECO:0007669"/>
    <property type="project" value="InterPro"/>
</dbReference>
<keyword evidence="1" id="KW-0812">Transmembrane</keyword>
<keyword evidence="3" id="KW-0540">Nuclease</keyword>
<dbReference type="InterPro" id="IPR007560">
    <property type="entry name" value="Restrct_endonuc_IV_Mrr"/>
</dbReference>
<dbReference type="InterPro" id="IPR052906">
    <property type="entry name" value="Type_IV_Methyl-Rstrct_Enzyme"/>
</dbReference>
<organism evidence="3 4">
    <name type="scientific">Halotia branconii CENA392</name>
    <dbReference type="NCBI Taxonomy" id="1539056"/>
    <lineage>
        <taxon>Bacteria</taxon>
        <taxon>Bacillati</taxon>
        <taxon>Cyanobacteriota</taxon>
        <taxon>Cyanophyceae</taxon>
        <taxon>Nostocales</taxon>
        <taxon>Nodulariaceae</taxon>
        <taxon>Halotia</taxon>
    </lineage>
</organism>
<feature type="domain" description="Restriction endonuclease type IV Mrr" evidence="2">
    <location>
        <begin position="68"/>
        <end position="178"/>
    </location>
</feature>
<dbReference type="Gene3D" id="3.40.1350.10">
    <property type="match status" value="1"/>
</dbReference>
<dbReference type="Pfam" id="PF04471">
    <property type="entry name" value="Mrr_cat"/>
    <property type="match status" value="1"/>
</dbReference>
<dbReference type="EC" id="3.1.21.-" evidence="3"/>
<dbReference type="KEGG" id="hbq:QI031_31515"/>
<keyword evidence="3" id="KW-0378">Hydrolase</keyword>
<keyword evidence="3" id="KW-0255">Endonuclease</keyword>
<evidence type="ECO:0000259" key="2">
    <source>
        <dbReference type="Pfam" id="PF04471"/>
    </source>
</evidence>
<accession>A0AAJ6NYT7</accession>
<dbReference type="InterPro" id="IPR011856">
    <property type="entry name" value="tRNA_endonuc-like_dom_sf"/>
</dbReference>
<evidence type="ECO:0000313" key="3">
    <source>
        <dbReference type="EMBL" id="WGV29090.1"/>
    </source>
</evidence>